<dbReference type="Proteomes" id="UP001487740">
    <property type="component" value="Unassembled WGS sequence"/>
</dbReference>
<reference evidence="1 2" key="1">
    <citation type="submission" date="2023-03" db="EMBL/GenBank/DDBJ databases">
        <title>High-quality genome of Scylla paramamosain provides insights in environmental adaptation.</title>
        <authorList>
            <person name="Zhang L."/>
        </authorList>
    </citation>
    <scope>NUCLEOTIDE SEQUENCE [LARGE SCALE GENOMIC DNA]</scope>
    <source>
        <strain evidence="1">LZ_2023a</strain>
        <tissue evidence="1">Muscle</tissue>
    </source>
</reference>
<protein>
    <submittedName>
        <fullName evidence="1">Uncharacterized protein</fullName>
    </submittedName>
</protein>
<proteinExistence type="predicted"/>
<evidence type="ECO:0000313" key="2">
    <source>
        <dbReference type="Proteomes" id="UP001487740"/>
    </source>
</evidence>
<organism evidence="1 2">
    <name type="scientific">Scylla paramamosain</name>
    <name type="common">Mud crab</name>
    <dbReference type="NCBI Taxonomy" id="85552"/>
    <lineage>
        <taxon>Eukaryota</taxon>
        <taxon>Metazoa</taxon>
        <taxon>Ecdysozoa</taxon>
        <taxon>Arthropoda</taxon>
        <taxon>Crustacea</taxon>
        <taxon>Multicrustacea</taxon>
        <taxon>Malacostraca</taxon>
        <taxon>Eumalacostraca</taxon>
        <taxon>Eucarida</taxon>
        <taxon>Decapoda</taxon>
        <taxon>Pleocyemata</taxon>
        <taxon>Brachyura</taxon>
        <taxon>Eubrachyura</taxon>
        <taxon>Portunoidea</taxon>
        <taxon>Portunidae</taxon>
        <taxon>Portuninae</taxon>
        <taxon>Scylla</taxon>
    </lineage>
</organism>
<dbReference type="AlphaFoldDB" id="A0AAW0V5T6"/>
<keyword evidence="2" id="KW-1185">Reference proteome</keyword>
<name>A0AAW0V5T6_SCYPA</name>
<sequence>MFAFSSLNIILTNSDLSRLKQCANKNNSNLVSLYDVSREQQVNGVSDIIIKEDVRIRRDTANGEEDYSSVKALWLCNSGIHPRDQIEMLKKMVFRNYNKSLETDYSRSVGMTSIERFRNVWTPLKNINAGVLDRAILCWEFMTSMSIVSALRHGVFEDIASKSLEGGRNRVLRLYGNDMVLSSKSGSVNVVGVSSEAGKRKSDSVMKRAAKDTIKDSNHTTRVKHSVYGHLTTHYSVINDNYNARNMLMSIRRVDRTAVENAATNNNNKNKSDEEKNKGADDLSLRYILGCYRGYFFYADDFPSEQKHINHLTLLKKCFGAFRDRNVNDFVIFSKEWLALSIIPEITRSARMASKIKSCIRIDRRIDVGSDITFDDLASKNKNTNLRRFIHSGNASVGFGKRGLSFLANPIQCR</sequence>
<evidence type="ECO:0000313" key="1">
    <source>
        <dbReference type="EMBL" id="KAK8407560.1"/>
    </source>
</evidence>
<dbReference type="EMBL" id="JARAKH010000001">
    <property type="protein sequence ID" value="KAK8407560.1"/>
    <property type="molecule type" value="Genomic_DNA"/>
</dbReference>
<accession>A0AAW0V5T6</accession>
<comment type="caution">
    <text evidence="1">The sequence shown here is derived from an EMBL/GenBank/DDBJ whole genome shotgun (WGS) entry which is preliminary data.</text>
</comment>
<gene>
    <name evidence="1" type="ORF">O3P69_002251</name>
</gene>